<evidence type="ECO:0000313" key="1">
    <source>
        <dbReference type="EMBL" id="TDG73922.1"/>
    </source>
</evidence>
<gene>
    <name evidence="1" type="ORF">C5L31_002073</name>
</gene>
<dbReference type="STRING" id="1122149.FD44_GL000118"/>
<dbReference type="InterPro" id="IPR009057">
    <property type="entry name" value="Homeodomain-like_sf"/>
</dbReference>
<dbReference type="SUPFAM" id="SSF46689">
    <property type="entry name" value="Homeodomain-like"/>
    <property type="match status" value="1"/>
</dbReference>
<dbReference type="Gene3D" id="1.10.357.10">
    <property type="entry name" value="Tetracycline Repressor, domain 2"/>
    <property type="match status" value="1"/>
</dbReference>
<accession>A0A4R5NHB3</accession>
<dbReference type="Proteomes" id="UP000294854">
    <property type="component" value="Unassembled WGS sequence"/>
</dbReference>
<proteinExistence type="predicted"/>
<name>A0A4R5NHB3_9LACO</name>
<evidence type="ECO:0008006" key="3">
    <source>
        <dbReference type="Google" id="ProtNLM"/>
    </source>
</evidence>
<sequence>MIHIRHNVSYQIKMASIPLSNPMAIDARSKKSQQKLYQALRHYYGRNIDFNKITVKASCEQANVSRATFYRHHQDLRDILTVQFIIVISELEARVDQLTFLDFETGSQELVNIIDANFDLIRLMNWSQSRPRIEPVISGAALRILILRDYPEPNRTFVATFLGATILQFAQQVVQAPEPLSKAAILKLYRKLIPDL</sequence>
<comment type="caution">
    <text evidence="1">The sequence shown here is derived from an EMBL/GenBank/DDBJ whole genome shotgun (WGS) entry which is preliminary data.</text>
</comment>
<keyword evidence="2" id="KW-1185">Reference proteome</keyword>
<organism evidence="1 2">
    <name type="scientific">Secundilactobacillus malefermentans</name>
    <dbReference type="NCBI Taxonomy" id="176292"/>
    <lineage>
        <taxon>Bacteria</taxon>
        <taxon>Bacillati</taxon>
        <taxon>Bacillota</taxon>
        <taxon>Bacilli</taxon>
        <taxon>Lactobacillales</taxon>
        <taxon>Lactobacillaceae</taxon>
        <taxon>Secundilactobacillus</taxon>
    </lineage>
</organism>
<dbReference type="AlphaFoldDB" id="A0A4R5NHB3"/>
<dbReference type="OrthoDB" id="9810250at2"/>
<evidence type="ECO:0000313" key="2">
    <source>
        <dbReference type="Proteomes" id="UP000294854"/>
    </source>
</evidence>
<protein>
    <recommendedName>
        <fullName evidence="3">HTH tetR-type domain-containing protein</fullName>
    </recommendedName>
</protein>
<dbReference type="RefSeq" id="WP_010619137.1">
    <property type="nucleotide sequence ID" value="NZ_CP042371.1"/>
</dbReference>
<reference evidence="1 2" key="1">
    <citation type="journal article" date="2019" name="Appl. Microbiol. Biotechnol.">
        <title>Uncovering carbohydrate metabolism through a genotype-phenotype association study of 56 lactic acid bacteria genomes.</title>
        <authorList>
            <person name="Buron-Moles G."/>
            <person name="Chailyan A."/>
            <person name="Dolejs I."/>
            <person name="Forster J."/>
            <person name="Miks M.H."/>
        </authorList>
    </citation>
    <scope>NUCLEOTIDE SEQUENCE [LARGE SCALE GENOMIC DNA]</scope>
    <source>
        <strain evidence="1 2">ATCC 49373</strain>
    </source>
</reference>
<dbReference type="EMBL" id="PUFO01000080">
    <property type="protein sequence ID" value="TDG73922.1"/>
    <property type="molecule type" value="Genomic_DNA"/>
</dbReference>